<reference evidence="1 2" key="1">
    <citation type="submission" date="2015-10" db="EMBL/GenBank/DDBJ databases">
        <title>Draft genome sequence of Novosphingobium fuchskuhlense DSM 25065 isolated from a surface water sample of the southwest basin of Lake Grosse Fuchskuhle.</title>
        <authorList>
            <person name="Ruckert C."/>
            <person name="Winkler A."/>
            <person name="Glaeser J."/>
            <person name="Grossart H.-P."/>
            <person name="Kalinowski J."/>
            <person name="Glaeser S."/>
        </authorList>
    </citation>
    <scope>NUCLEOTIDE SEQUENCE [LARGE SCALE GENOMIC DNA]</scope>
    <source>
        <strain evidence="1 2">FNE08-7</strain>
    </source>
</reference>
<protein>
    <submittedName>
        <fullName evidence="1">Uncharacterized protein</fullName>
    </submittedName>
</protein>
<gene>
    <name evidence="1" type="ORF">AQZ52_09825</name>
</gene>
<organism evidence="1 2">
    <name type="scientific">Novosphingobium fuchskuhlense</name>
    <dbReference type="NCBI Taxonomy" id="1117702"/>
    <lineage>
        <taxon>Bacteria</taxon>
        <taxon>Pseudomonadati</taxon>
        <taxon>Pseudomonadota</taxon>
        <taxon>Alphaproteobacteria</taxon>
        <taxon>Sphingomonadales</taxon>
        <taxon>Sphingomonadaceae</taxon>
        <taxon>Novosphingobium</taxon>
    </lineage>
</organism>
<keyword evidence="2" id="KW-1185">Reference proteome</keyword>
<accession>A0A124JU97</accession>
<name>A0A124JU97_9SPHN</name>
<dbReference type="STRING" id="1117702.AQZ52_09825"/>
<evidence type="ECO:0000313" key="1">
    <source>
        <dbReference type="EMBL" id="KUR70997.1"/>
    </source>
</evidence>
<evidence type="ECO:0000313" key="2">
    <source>
        <dbReference type="Proteomes" id="UP000058012"/>
    </source>
</evidence>
<comment type="caution">
    <text evidence="1">The sequence shown here is derived from an EMBL/GenBank/DDBJ whole genome shotgun (WGS) entry which is preliminary data.</text>
</comment>
<dbReference type="Proteomes" id="UP000058012">
    <property type="component" value="Unassembled WGS sequence"/>
</dbReference>
<dbReference type="AlphaFoldDB" id="A0A124JU97"/>
<sequence>MERSAAAFEEKFGVTAEVAAYREAGLAAAKHPGSREARANFDRAARAMLEANSGEADVAAFLNHVDPASPTAQMGEIAVTGSRDFLLGSTLDNAGICVGEQGNAIKQGVGQFIQDHPGVGTALTLADGAFAVVAPGKYLAGMALDYFKDEASGYIAGKMTGPQMWSAEKGQAGGLGFVLAGSIALGGLGALKGGFSAIPRGFANLEEFAQFGKSLRGGLSEAGYADANAILQGSAVTGKSFRTGAPFDVGRVSDFDVALSGDSLFQTAKSAGIGLRSNGTRTGPLTARDLKVLGLRDLSLQMSAQAGRPVIFMIYRTTESALQRAPSIILPH</sequence>
<proteinExistence type="predicted"/>
<dbReference type="EMBL" id="LLZS01000007">
    <property type="protein sequence ID" value="KUR70997.1"/>
    <property type="molecule type" value="Genomic_DNA"/>
</dbReference>